<keyword evidence="2" id="KW-1185">Reference proteome</keyword>
<dbReference type="EMBL" id="JAENIL010000049">
    <property type="protein sequence ID" value="MBK1879474.1"/>
    <property type="molecule type" value="Genomic_DNA"/>
</dbReference>
<accession>A0A934S4Z4</accession>
<sequence>MKILVSAAGKDSTGGACSLLVIEVVGALRSARVLVARALSRLEAFEGSISPDSALVRLSR</sequence>
<proteinExistence type="predicted"/>
<organism evidence="1 2">
    <name type="scientific">Pelagicoccus mobilis</name>
    <dbReference type="NCBI Taxonomy" id="415221"/>
    <lineage>
        <taxon>Bacteria</taxon>
        <taxon>Pseudomonadati</taxon>
        <taxon>Verrucomicrobiota</taxon>
        <taxon>Opitutia</taxon>
        <taxon>Puniceicoccales</taxon>
        <taxon>Pelagicoccaceae</taxon>
        <taxon>Pelagicoccus</taxon>
    </lineage>
</organism>
<dbReference type="Proteomes" id="UP000617628">
    <property type="component" value="Unassembled WGS sequence"/>
</dbReference>
<gene>
    <name evidence="1" type="ORF">JIN87_21495</name>
</gene>
<name>A0A934S4Z4_9BACT</name>
<reference evidence="1" key="1">
    <citation type="submission" date="2021-01" db="EMBL/GenBank/DDBJ databases">
        <title>Modified the classification status of verrucomicrobia.</title>
        <authorList>
            <person name="Feng X."/>
        </authorList>
    </citation>
    <scope>NUCLEOTIDE SEQUENCE</scope>
    <source>
        <strain evidence="1">KCTC 13126</strain>
    </source>
</reference>
<comment type="caution">
    <text evidence="1">The sequence shown here is derived from an EMBL/GenBank/DDBJ whole genome shotgun (WGS) entry which is preliminary data.</text>
</comment>
<evidence type="ECO:0000313" key="1">
    <source>
        <dbReference type="EMBL" id="MBK1879474.1"/>
    </source>
</evidence>
<dbReference type="AlphaFoldDB" id="A0A934S4Z4"/>
<protein>
    <submittedName>
        <fullName evidence="1">Uncharacterized protein</fullName>
    </submittedName>
</protein>
<evidence type="ECO:0000313" key="2">
    <source>
        <dbReference type="Proteomes" id="UP000617628"/>
    </source>
</evidence>